<gene>
    <name evidence="3" type="ORF">HK099_001239</name>
</gene>
<feature type="coiled-coil region" evidence="1">
    <location>
        <begin position="751"/>
        <end position="778"/>
    </location>
</feature>
<dbReference type="Proteomes" id="UP001211065">
    <property type="component" value="Unassembled WGS sequence"/>
</dbReference>
<evidence type="ECO:0000313" key="3">
    <source>
        <dbReference type="EMBL" id="KAJ3223363.1"/>
    </source>
</evidence>
<feature type="compositionally biased region" description="Polar residues" evidence="2">
    <location>
        <begin position="909"/>
        <end position="924"/>
    </location>
</feature>
<proteinExistence type="predicted"/>
<dbReference type="PANTHER" id="PTHR33331:SF13">
    <property type="entry name" value="COILED-COIL DOMAIN CONTAINING 162"/>
    <property type="match status" value="1"/>
</dbReference>
<feature type="region of interest" description="Disordered" evidence="2">
    <location>
        <begin position="897"/>
        <end position="930"/>
    </location>
</feature>
<evidence type="ECO:0000256" key="1">
    <source>
        <dbReference type="SAM" id="Coils"/>
    </source>
</evidence>
<reference evidence="3" key="1">
    <citation type="submission" date="2020-05" db="EMBL/GenBank/DDBJ databases">
        <title>Phylogenomic resolution of chytrid fungi.</title>
        <authorList>
            <person name="Stajich J.E."/>
            <person name="Amses K."/>
            <person name="Simmons R."/>
            <person name="Seto K."/>
            <person name="Myers J."/>
            <person name="Bonds A."/>
            <person name="Quandt C.A."/>
            <person name="Barry K."/>
            <person name="Liu P."/>
            <person name="Grigoriev I."/>
            <person name="Longcore J.E."/>
            <person name="James T.Y."/>
        </authorList>
    </citation>
    <scope>NUCLEOTIDE SEQUENCE</scope>
    <source>
        <strain evidence="3">JEL0476</strain>
    </source>
</reference>
<dbReference type="AlphaFoldDB" id="A0AAD5U569"/>
<keyword evidence="1" id="KW-0175">Coiled coil</keyword>
<name>A0AAD5U569_9FUNG</name>
<keyword evidence="4" id="KW-1185">Reference proteome</keyword>
<organism evidence="3 4">
    <name type="scientific">Clydaea vesicula</name>
    <dbReference type="NCBI Taxonomy" id="447962"/>
    <lineage>
        <taxon>Eukaryota</taxon>
        <taxon>Fungi</taxon>
        <taxon>Fungi incertae sedis</taxon>
        <taxon>Chytridiomycota</taxon>
        <taxon>Chytridiomycota incertae sedis</taxon>
        <taxon>Chytridiomycetes</taxon>
        <taxon>Lobulomycetales</taxon>
        <taxon>Lobulomycetaceae</taxon>
        <taxon>Clydaea</taxon>
    </lineage>
</organism>
<evidence type="ECO:0000313" key="4">
    <source>
        <dbReference type="Proteomes" id="UP001211065"/>
    </source>
</evidence>
<sequence length="1185" mass="136348">MFIEDDGLSDARKMEATTWLKARIIDWYYENMTHAVIEECERAEFASLNVGLSRAAANSPSGKILFVNSKYKRHAQFFEADNKREEIADSEEPKTSKCQSVFLDDEVITQLWYLPHLTEILVKVTENLSQPNDISELAYENSGIWSKALQLHYLVYDIYNIVQIFAQMIQNNSKNSSAVCQLRVSEFVYNTMGAIKADLTTMGQRVDYNRVLNYLIGKWQFWMLKIRFAISFVKYSLTLNLKEHSLKVLTATASRYSYSNNYLFLDSTTFDYSNFPLLYPQVQISIQVSHAPTHHYFLGLANEKEKNFCSSKIIEVENLMQDFNQYNLTGNFESINKSQVEFIKGNWKLLQARLEYMKLENNGIRILDESGLEDFFRRYKSRVLAEAVKIYCKQGARGSANPLCFLKTEILTNPLRAEVSRIAQVTFDRYQLNVLSEELLRLYTYNCFTAIKCYYEKLSDERSGRLFKSVSLIKPSTTGDANFGFHISEEDYNAKSALLNNFVNDLHAHYSKFLRDNRDSKTNTWKVKDSKTGPFNAELVFMIPKEALNKAIGKMGLELSKYYALRVAEKESFLESLYDRMLEIIKSNERFIEHILKEKNYMVENLKREVRLESSHKISEFLSEMAVLSIELNDLKKLRKVDEKKIRQSITDEYDDLVRELVHELHLMKNRFNEFRNSAVNEVLNIMSDSKKEELSIIVNTMDVSKYIKQQAQNAIEQENISQKFKAENFELKNTLIKIKSMYTLKETALRTSFDKKIRALTEENKQAEEKLWDSYREADARELVLKKQLTKLQKNQINTDVELELSRKRGQEEKTFVESSNHNNNQLGLQQSSVIQQQNQKIQELQEKLTKYEGVNVKLLIHELSEKTRILEELIDDKQYLESCLQDLGYSNLVANRKPPSKSHKNISLRSRPNTASFKSRPTTAKGRLQRSLPEVHFNSAEKKSIYDSLKLKSVSSTSVNQTGNQQQNIMTDAPIVINYIGNETTDAFDSTNIRGSVSDNYRYHKAQVLSVEYIATDEVGEESEPYYPPGNDFRGDSVTAKQDESLRSEIETSLILDHLKNNARIDMDLNIVPNSSIRGSSVIAPVKKLSCNDLFISTKPQERRATSVNSIGNLDRGAPNVRKTAFTANVNETVGCSPKLKVGRPKSAFPNVLRTAGDIPCVPRTAKTNSSDYQIKTSFSKKK</sequence>
<dbReference type="EMBL" id="JADGJW010000133">
    <property type="protein sequence ID" value="KAJ3223363.1"/>
    <property type="molecule type" value="Genomic_DNA"/>
</dbReference>
<evidence type="ECO:0000256" key="2">
    <source>
        <dbReference type="SAM" id="MobiDB-lite"/>
    </source>
</evidence>
<dbReference type="InterPro" id="IPR040401">
    <property type="entry name" value="CCDC162"/>
</dbReference>
<comment type="caution">
    <text evidence="3">The sequence shown here is derived from an EMBL/GenBank/DDBJ whole genome shotgun (WGS) entry which is preliminary data.</text>
</comment>
<accession>A0AAD5U569</accession>
<dbReference type="PANTHER" id="PTHR33331">
    <property type="entry name" value="COILED-COIL DOMAIN-CONTAINING PROTEIN 162"/>
    <property type="match status" value="1"/>
</dbReference>
<protein>
    <submittedName>
        <fullName evidence="3">Uncharacterized protein</fullName>
    </submittedName>
</protein>